<dbReference type="InterPro" id="IPR003439">
    <property type="entry name" value="ABC_transporter-like_ATP-bd"/>
</dbReference>
<feature type="non-terminal residue" evidence="5">
    <location>
        <position position="1"/>
    </location>
</feature>
<keyword evidence="6" id="KW-1185">Reference proteome</keyword>
<protein>
    <submittedName>
        <fullName evidence="5">ATP-binding cassette domain-containing protein</fullName>
    </submittedName>
</protein>
<dbReference type="InterPro" id="IPR027417">
    <property type="entry name" value="P-loop_NTPase"/>
</dbReference>
<keyword evidence="2" id="KW-0547">Nucleotide-binding</keyword>
<organism evidence="5 6">
    <name type="scientific">Burkholderia latens</name>
    <dbReference type="NCBI Taxonomy" id="488446"/>
    <lineage>
        <taxon>Bacteria</taxon>
        <taxon>Pseudomonadati</taxon>
        <taxon>Pseudomonadota</taxon>
        <taxon>Betaproteobacteria</taxon>
        <taxon>Burkholderiales</taxon>
        <taxon>Burkholderiaceae</taxon>
        <taxon>Burkholderia</taxon>
        <taxon>Burkholderia cepacia complex</taxon>
    </lineage>
</organism>
<accession>A0A6H9SNW1</accession>
<evidence type="ECO:0000313" key="5">
    <source>
        <dbReference type="EMBL" id="KAB0630616.1"/>
    </source>
</evidence>
<dbReference type="PANTHER" id="PTHR45772:SF1">
    <property type="entry name" value="ABC TRANSPORTER ATP-BINDING PROTEIN"/>
    <property type="match status" value="1"/>
</dbReference>
<name>A0A6H9SNW1_9BURK</name>
<dbReference type="Gene3D" id="3.40.50.300">
    <property type="entry name" value="P-loop containing nucleotide triphosphate hydrolases"/>
    <property type="match status" value="1"/>
</dbReference>
<evidence type="ECO:0000259" key="4">
    <source>
        <dbReference type="Pfam" id="PF00005"/>
    </source>
</evidence>
<gene>
    <name evidence="5" type="ORF">F7R21_34045</name>
</gene>
<reference evidence="5 6" key="1">
    <citation type="submission" date="2019-09" db="EMBL/GenBank/DDBJ databases">
        <title>Draft genome sequences of 48 bacterial type strains from the CCUG.</title>
        <authorList>
            <person name="Tunovic T."/>
            <person name="Pineiro-Iglesias B."/>
            <person name="Unosson C."/>
            <person name="Inganas E."/>
            <person name="Ohlen M."/>
            <person name="Cardew S."/>
            <person name="Jensie-Markopoulos S."/>
            <person name="Salva-Serra F."/>
            <person name="Jaen-Luchoro D."/>
            <person name="Karlsson R."/>
            <person name="Svensson-Stadler L."/>
            <person name="Chun J."/>
            <person name="Moore E."/>
        </authorList>
    </citation>
    <scope>NUCLEOTIDE SEQUENCE [LARGE SCALE GENOMIC DNA]</scope>
    <source>
        <strain evidence="5 6">CCUG 54555</strain>
    </source>
</reference>
<evidence type="ECO:0000313" key="6">
    <source>
        <dbReference type="Proteomes" id="UP000430232"/>
    </source>
</evidence>
<dbReference type="Proteomes" id="UP000430232">
    <property type="component" value="Unassembled WGS sequence"/>
</dbReference>
<evidence type="ECO:0000256" key="1">
    <source>
        <dbReference type="ARBA" id="ARBA00022448"/>
    </source>
</evidence>
<dbReference type="EMBL" id="VZOJ01000275">
    <property type="protein sequence ID" value="KAB0630616.1"/>
    <property type="molecule type" value="Genomic_DNA"/>
</dbReference>
<dbReference type="PANTHER" id="PTHR45772">
    <property type="entry name" value="CONSERVED COMPONENT OF ABC TRANSPORTER FOR NATURAL AMINO ACIDS-RELATED"/>
    <property type="match status" value="1"/>
</dbReference>
<dbReference type="SUPFAM" id="SSF52540">
    <property type="entry name" value="P-loop containing nucleoside triphosphate hydrolases"/>
    <property type="match status" value="1"/>
</dbReference>
<dbReference type="GO" id="GO:0005886">
    <property type="term" value="C:plasma membrane"/>
    <property type="evidence" value="ECO:0007669"/>
    <property type="project" value="TreeGrafter"/>
</dbReference>
<evidence type="ECO:0000256" key="2">
    <source>
        <dbReference type="ARBA" id="ARBA00022741"/>
    </source>
</evidence>
<dbReference type="OrthoDB" id="5291558at2"/>
<comment type="caution">
    <text evidence="5">The sequence shown here is derived from an EMBL/GenBank/DDBJ whole genome shotgun (WGS) entry which is preliminary data.</text>
</comment>
<dbReference type="RefSeq" id="WP_151068813.1">
    <property type="nucleotide sequence ID" value="NZ_VZOJ01000275.1"/>
</dbReference>
<keyword evidence="3 5" id="KW-0067">ATP-binding</keyword>
<sequence>LRSRLAPAAPAPTTADAGTAVGLPRRARLPLAAQGLTMQFGGVRAVADLHFSAPAAAVTSLIGPNGAGKSTALNMLGGFYQPTAGGFTLGGDRLTGLSALHIARRGVARSYQTSQLFGSLSVQDNVVLAMHRGRLGPLLGAARRHAAEHTA</sequence>
<dbReference type="InterPro" id="IPR051120">
    <property type="entry name" value="ABC_AA/LPS_Transport"/>
</dbReference>
<feature type="non-terminal residue" evidence="5">
    <location>
        <position position="151"/>
    </location>
</feature>
<proteinExistence type="predicted"/>
<dbReference type="Pfam" id="PF00005">
    <property type="entry name" value="ABC_tran"/>
    <property type="match status" value="1"/>
</dbReference>
<dbReference type="AlphaFoldDB" id="A0A6H9SNW1"/>
<evidence type="ECO:0000256" key="3">
    <source>
        <dbReference type="ARBA" id="ARBA00022840"/>
    </source>
</evidence>
<feature type="domain" description="ABC transporter" evidence="4">
    <location>
        <begin position="48"/>
        <end position="141"/>
    </location>
</feature>
<keyword evidence="1" id="KW-0813">Transport</keyword>
<dbReference type="GO" id="GO:0005524">
    <property type="term" value="F:ATP binding"/>
    <property type="evidence" value="ECO:0007669"/>
    <property type="project" value="UniProtKB-KW"/>
</dbReference>
<dbReference type="GO" id="GO:0016887">
    <property type="term" value="F:ATP hydrolysis activity"/>
    <property type="evidence" value="ECO:0007669"/>
    <property type="project" value="InterPro"/>
</dbReference>